<dbReference type="AlphaFoldDB" id="A0A0A9AJ56"/>
<name>A0A0A9AJ56_ARUDO</name>
<proteinExistence type="predicted"/>
<evidence type="ECO:0000313" key="1">
    <source>
        <dbReference type="EMBL" id="JAD48985.1"/>
    </source>
</evidence>
<protein>
    <submittedName>
        <fullName evidence="1">Uncharacterized protein</fullName>
    </submittedName>
</protein>
<organism evidence="1">
    <name type="scientific">Arundo donax</name>
    <name type="common">Giant reed</name>
    <name type="synonym">Donax arundinaceus</name>
    <dbReference type="NCBI Taxonomy" id="35708"/>
    <lineage>
        <taxon>Eukaryota</taxon>
        <taxon>Viridiplantae</taxon>
        <taxon>Streptophyta</taxon>
        <taxon>Embryophyta</taxon>
        <taxon>Tracheophyta</taxon>
        <taxon>Spermatophyta</taxon>
        <taxon>Magnoliopsida</taxon>
        <taxon>Liliopsida</taxon>
        <taxon>Poales</taxon>
        <taxon>Poaceae</taxon>
        <taxon>PACMAD clade</taxon>
        <taxon>Arundinoideae</taxon>
        <taxon>Arundineae</taxon>
        <taxon>Arundo</taxon>
    </lineage>
</organism>
<sequence>MFMTSQQPQQLFKIFSKLFKVFSSCSD</sequence>
<reference evidence="1" key="1">
    <citation type="submission" date="2014-09" db="EMBL/GenBank/DDBJ databases">
        <authorList>
            <person name="Magalhaes I.L.F."/>
            <person name="Oliveira U."/>
            <person name="Santos F.R."/>
            <person name="Vidigal T.H.D.A."/>
            <person name="Brescovit A.D."/>
            <person name="Santos A.J."/>
        </authorList>
    </citation>
    <scope>NUCLEOTIDE SEQUENCE</scope>
    <source>
        <tissue evidence="1">Shoot tissue taken approximately 20 cm above the soil surface</tissue>
    </source>
</reference>
<accession>A0A0A9AJ56</accession>
<reference evidence="1" key="2">
    <citation type="journal article" date="2015" name="Data Brief">
        <title>Shoot transcriptome of the giant reed, Arundo donax.</title>
        <authorList>
            <person name="Barrero R.A."/>
            <person name="Guerrero F.D."/>
            <person name="Moolhuijzen P."/>
            <person name="Goolsby J.A."/>
            <person name="Tidwell J."/>
            <person name="Bellgard S.E."/>
            <person name="Bellgard M.I."/>
        </authorList>
    </citation>
    <scope>NUCLEOTIDE SEQUENCE</scope>
    <source>
        <tissue evidence="1">Shoot tissue taken approximately 20 cm above the soil surface</tissue>
    </source>
</reference>
<dbReference type="EMBL" id="GBRH01248910">
    <property type="protein sequence ID" value="JAD48985.1"/>
    <property type="molecule type" value="Transcribed_RNA"/>
</dbReference>